<dbReference type="Pfam" id="PF11495">
    <property type="entry name" value="Regulator_TrmB"/>
    <property type="match status" value="1"/>
</dbReference>
<dbReference type="Gene3D" id="1.10.10.10">
    <property type="entry name" value="Winged helix-like DNA-binding domain superfamily/Winged helix DNA-binding domain"/>
    <property type="match status" value="1"/>
</dbReference>
<organism evidence="3 4">
    <name type="scientific">Salinispira pacifica</name>
    <dbReference type="NCBI Taxonomy" id="1307761"/>
    <lineage>
        <taxon>Bacteria</taxon>
        <taxon>Pseudomonadati</taxon>
        <taxon>Spirochaetota</taxon>
        <taxon>Spirochaetia</taxon>
        <taxon>Spirochaetales</taxon>
        <taxon>Spirochaetaceae</taxon>
        <taxon>Salinispira</taxon>
    </lineage>
</organism>
<dbReference type="OrthoDB" id="1493540at2"/>
<proteinExistence type="predicted"/>
<dbReference type="eggNOG" id="COG1378">
    <property type="taxonomic scope" value="Bacteria"/>
</dbReference>
<dbReference type="EMBL" id="CP006939">
    <property type="protein sequence ID" value="AHC14443.1"/>
    <property type="molecule type" value="Genomic_DNA"/>
</dbReference>
<dbReference type="PANTHER" id="PTHR34293:SF1">
    <property type="entry name" value="HTH-TYPE TRANSCRIPTIONAL REGULATOR TRMBL2"/>
    <property type="match status" value="1"/>
</dbReference>
<dbReference type="PANTHER" id="PTHR34293">
    <property type="entry name" value="HTH-TYPE TRANSCRIPTIONAL REGULATOR TRMBL2"/>
    <property type="match status" value="1"/>
</dbReference>
<dbReference type="PATRIC" id="fig|1307761.3.peg.1023"/>
<evidence type="ECO:0000259" key="1">
    <source>
        <dbReference type="Pfam" id="PF01978"/>
    </source>
</evidence>
<protein>
    <submittedName>
        <fullName evidence="3">Transcriptional regulator, TrmB family</fullName>
    </submittedName>
</protein>
<dbReference type="HOGENOM" id="CLU_072493_1_0_12"/>
<dbReference type="AlphaFoldDB" id="V5WF65"/>
<dbReference type="SUPFAM" id="SSF46785">
    <property type="entry name" value="Winged helix' DNA-binding domain"/>
    <property type="match status" value="1"/>
</dbReference>
<dbReference type="Proteomes" id="UP000018680">
    <property type="component" value="Chromosome"/>
</dbReference>
<dbReference type="KEGG" id="slr:L21SP2_1025"/>
<dbReference type="InterPro" id="IPR051797">
    <property type="entry name" value="TrmB-like"/>
</dbReference>
<evidence type="ECO:0000313" key="4">
    <source>
        <dbReference type="Proteomes" id="UP000018680"/>
    </source>
</evidence>
<sequence>MKQDVDSIIRDLMDAGFIEYEAKVYLSLLQAHPASAYTISQNSGVPHSRVYDICRRLKKKGYAVSTGTNPETFSPLSPDELIDKIQRDNDTLTRKLNNSLHSISFSSDFDPVWNIQSREEALSKTREIIAQAKTSIYIGLWSEEFELLREELRKADQRGVDVFMLIYGHIDVDFGEAYFHDRDHLEDIFDQGRSIDLAADREICLSGILGEPGKTEMVWTRNIGLVHSIEGYIIHDFYLAELVEVMGNQVMVEHFGKNLSKLRDKFNRRH</sequence>
<dbReference type="InterPro" id="IPR002831">
    <property type="entry name" value="Tscrpt_reg_TrmB_N"/>
</dbReference>
<dbReference type="SUPFAM" id="SSF56024">
    <property type="entry name" value="Phospholipase D/nuclease"/>
    <property type="match status" value="1"/>
</dbReference>
<reference evidence="3 4" key="1">
    <citation type="journal article" date="2015" name="Stand. Genomic Sci.">
        <title>Complete genome sequence and description of Salinispira pacifica gen. nov., sp. nov., a novel spirochaete isolated form a hypersaline microbial mat.</title>
        <authorList>
            <person name="Ben Hania W."/>
            <person name="Joseph M."/>
            <person name="Schumann P."/>
            <person name="Bunk B."/>
            <person name="Fiebig A."/>
            <person name="Sproer C."/>
            <person name="Klenk H.P."/>
            <person name="Fardeau M.L."/>
            <person name="Spring S."/>
        </authorList>
    </citation>
    <scope>NUCLEOTIDE SEQUENCE [LARGE SCALE GENOMIC DNA]</scope>
    <source>
        <strain evidence="3 4">L21-RPul-D2</strain>
    </source>
</reference>
<dbReference type="InterPro" id="IPR021586">
    <property type="entry name" value="Tscrpt_reg_TrmB_C"/>
</dbReference>
<gene>
    <name evidence="3" type="ORF">L21SP2_1025</name>
</gene>
<name>V5WF65_9SPIO</name>
<accession>V5WF65</accession>
<dbReference type="RefSeq" id="WP_024267373.1">
    <property type="nucleotide sequence ID" value="NC_023035.1"/>
</dbReference>
<feature type="domain" description="Transcription regulator TrmB C-terminal" evidence="2">
    <location>
        <begin position="112"/>
        <end position="172"/>
    </location>
</feature>
<dbReference type="InterPro" id="IPR036390">
    <property type="entry name" value="WH_DNA-bd_sf"/>
</dbReference>
<keyword evidence="4" id="KW-1185">Reference proteome</keyword>
<evidence type="ECO:0000313" key="3">
    <source>
        <dbReference type="EMBL" id="AHC14443.1"/>
    </source>
</evidence>
<evidence type="ECO:0000259" key="2">
    <source>
        <dbReference type="Pfam" id="PF11495"/>
    </source>
</evidence>
<feature type="domain" description="Transcription regulator TrmB N-terminal" evidence="1">
    <location>
        <begin position="14"/>
        <end position="78"/>
    </location>
</feature>
<dbReference type="Pfam" id="PF01978">
    <property type="entry name" value="TrmB"/>
    <property type="match status" value="1"/>
</dbReference>
<dbReference type="CDD" id="cd09124">
    <property type="entry name" value="PLDc_like_TrmB_middle"/>
    <property type="match status" value="1"/>
</dbReference>
<dbReference type="InterPro" id="IPR036388">
    <property type="entry name" value="WH-like_DNA-bd_sf"/>
</dbReference>